<dbReference type="Pfam" id="PF12753">
    <property type="entry name" value="Nro1"/>
    <property type="match status" value="1"/>
</dbReference>
<reference evidence="7" key="1">
    <citation type="journal article" date="2020" name="Fungal Divers.">
        <title>Resolving the Mortierellaceae phylogeny through synthesis of multi-gene phylogenetics and phylogenomics.</title>
        <authorList>
            <person name="Vandepol N."/>
            <person name="Liber J."/>
            <person name="Desiro A."/>
            <person name="Na H."/>
            <person name="Kennedy M."/>
            <person name="Barry K."/>
            <person name="Grigoriev I.V."/>
            <person name="Miller A.N."/>
            <person name="O'Donnell K."/>
            <person name="Stajich J.E."/>
            <person name="Bonito G."/>
        </authorList>
    </citation>
    <scope>NUCLEOTIDE SEQUENCE</scope>
    <source>
        <strain evidence="7">MES-2147</strain>
    </source>
</reference>
<protein>
    <submittedName>
        <fullName evidence="7">Uncharacterized protein</fullName>
    </submittedName>
</protein>
<keyword evidence="4" id="KW-0804">Transcription</keyword>
<dbReference type="PANTHER" id="PTHR28290:SF1">
    <property type="entry name" value="ENHANCER OF TRANSLATION TERMINATION 1"/>
    <property type="match status" value="1"/>
</dbReference>
<dbReference type="Proteomes" id="UP000749646">
    <property type="component" value="Unassembled WGS sequence"/>
</dbReference>
<evidence type="ECO:0000256" key="1">
    <source>
        <dbReference type="ARBA" id="ARBA00004123"/>
    </source>
</evidence>
<accession>A0A9P6M026</accession>
<dbReference type="OrthoDB" id="5598057at2759"/>
<name>A0A9P6M026_9FUNG</name>
<evidence type="ECO:0000256" key="3">
    <source>
        <dbReference type="ARBA" id="ARBA00023015"/>
    </source>
</evidence>
<comment type="subcellular location">
    <subcellularLocation>
        <location evidence="1">Nucleus</location>
    </subcellularLocation>
</comment>
<comment type="similarity">
    <text evidence="2">Belongs to the ETT1 family.</text>
</comment>
<keyword evidence="8" id="KW-1185">Reference proteome</keyword>
<evidence type="ECO:0000256" key="5">
    <source>
        <dbReference type="ARBA" id="ARBA00023242"/>
    </source>
</evidence>
<evidence type="ECO:0000256" key="4">
    <source>
        <dbReference type="ARBA" id="ARBA00023163"/>
    </source>
</evidence>
<dbReference type="AlphaFoldDB" id="A0A9P6M026"/>
<keyword evidence="5" id="KW-0539">Nucleus</keyword>
<dbReference type="EMBL" id="JAAAHW010006650">
    <property type="protein sequence ID" value="KAF9956911.1"/>
    <property type="molecule type" value="Genomic_DNA"/>
</dbReference>
<dbReference type="PANTHER" id="PTHR28290">
    <property type="entry name" value="ENHANCER OF TRANSLATION TERMINATION 1"/>
    <property type="match status" value="1"/>
</dbReference>
<evidence type="ECO:0000313" key="7">
    <source>
        <dbReference type="EMBL" id="KAF9956911.1"/>
    </source>
</evidence>
<gene>
    <name evidence="7" type="ORF">BGZ65_002361</name>
</gene>
<evidence type="ECO:0000313" key="8">
    <source>
        <dbReference type="Proteomes" id="UP000749646"/>
    </source>
</evidence>
<feature type="region of interest" description="Disordered" evidence="6">
    <location>
        <begin position="1"/>
        <end position="93"/>
    </location>
</feature>
<feature type="non-terminal residue" evidence="7">
    <location>
        <position position="181"/>
    </location>
</feature>
<dbReference type="GO" id="GO:0005634">
    <property type="term" value="C:nucleus"/>
    <property type="evidence" value="ECO:0007669"/>
    <property type="project" value="UniProtKB-SubCell"/>
</dbReference>
<dbReference type="InterPro" id="IPR024318">
    <property type="entry name" value="Nro1/ETT1"/>
</dbReference>
<dbReference type="GO" id="GO:2000640">
    <property type="term" value="P:positive regulation of SREBP signaling pathway"/>
    <property type="evidence" value="ECO:0007669"/>
    <property type="project" value="TreeGrafter"/>
</dbReference>
<feature type="compositionally biased region" description="Polar residues" evidence="6">
    <location>
        <begin position="60"/>
        <end position="71"/>
    </location>
</feature>
<keyword evidence="3" id="KW-0805">Transcription regulation</keyword>
<sequence>MAKDKRPRGLGRTAGVLPPSESSKVDNNISSSARFNPLGDKDTKSTGNKGKSKTEDQDMTDAQSTTSQNLTVYKREEGEEEVSSSSSRGETVNLVLQGDTEAGDELSELRQTYEAAQKQFVESGTLEYLRGTIHECDRMVRNCGKDVYPSAEFNYIYASALHDFSMFGAEPDEVNGFVELG</sequence>
<feature type="compositionally biased region" description="Polar residues" evidence="6">
    <location>
        <begin position="20"/>
        <end position="34"/>
    </location>
</feature>
<evidence type="ECO:0000256" key="2">
    <source>
        <dbReference type="ARBA" id="ARBA00007273"/>
    </source>
</evidence>
<comment type="caution">
    <text evidence="7">The sequence shown here is derived from an EMBL/GenBank/DDBJ whole genome shotgun (WGS) entry which is preliminary data.</text>
</comment>
<proteinExistence type="inferred from homology"/>
<organism evidence="7 8">
    <name type="scientific">Modicella reniformis</name>
    <dbReference type="NCBI Taxonomy" id="1440133"/>
    <lineage>
        <taxon>Eukaryota</taxon>
        <taxon>Fungi</taxon>
        <taxon>Fungi incertae sedis</taxon>
        <taxon>Mucoromycota</taxon>
        <taxon>Mortierellomycotina</taxon>
        <taxon>Mortierellomycetes</taxon>
        <taxon>Mortierellales</taxon>
        <taxon>Mortierellaceae</taxon>
        <taxon>Modicella</taxon>
    </lineage>
</organism>
<evidence type="ECO:0000256" key="6">
    <source>
        <dbReference type="SAM" id="MobiDB-lite"/>
    </source>
</evidence>